<dbReference type="EMBL" id="QSAE01000066">
    <property type="protein sequence ID" value="RGW37305.1"/>
    <property type="molecule type" value="Genomic_DNA"/>
</dbReference>
<dbReference type="EMBL" id="QROF01000025">
    <property type="protein sequence ID" value="RHL01723.1"/>
    <property type="molecule type" value="Genomic_DNA"/>
</dbReference>
<dbReference type="InterPro" id="IPR001347">
    <property type="entry name" value="SIS_dom"/>
</dbReference>
<dbReference type="AlphaFoldDB" id="A0A415I270"/>
<reference evidence="4 5" key="1">
    <citation type="submission" date="2018-08" db="EMBL/GenBank/DDBJ databases">
        <title>A genome reference for cultivated species of the human gut microbiota.</title>
        <authorList>
            <person name="Zou Y."/>
            <person name="Xue W."/>
            <person name="Luo G."/>
        </authorList>
    </citation>
    <scope>NUCLEOTIDE SEQUENCE [LARGE SCALE GENOMIC DNA]</scope>
    <source>
        <strain evidence="2 5">AF12-8</strain>
        <strain evidence="3 4">AF39-14AC</strain>
    </source>
</reference>
<dbReference type="Proteomes" id="UP000286181">
    <property type="component" value="Unassembled WGS sequence"/>
</dbReference>
<name>A0A415I270_9FIRM</name>
<dbReference type="GO" id="GO:0004360">
    <property type="term" value="F:glutamine-fructose-6-phosphate transaminase (isomerizing) activity"/>
    <property type="evidence" value="ECO:0007669"/>
    <property type="project" value="TreeGrafter"/>
</dbReference>
<dbReference type="GO" id="GO:0006487">
    <property type="term" value="P:protein N-linked glycosylation"/>
    <property type="evidence" value="ECO:0007669"/>
    <property type="project" value="TreeGrafter"/>
</dbReference>
<proteinExistence type="predicted"/>
<dbReference type="PANTHER" id="PTHR10937:SF14">
    <property type="entry name" value="FRUCTOSELYSINE 6-PHOSPHATE DEGLYCASE"/>
    <property type="match status" value="1"/>
</dbReference>
<evidence type="ECO:0000313" key="5">
    <source>
        <dbReference type="Proteomes" id="UP000286581"/>
    </source>
</evidence>
<evidence type="ECO:0000313" key="2">
    <source>
        <dbReference type="EMBL" id="RGW37305.1"/>
    </source>
</evidence>
<dbReference type="CDD" id="cd05710">
    <property type="entry name" value="SIS_1"/>
    <property type="match status" value="1"/>
</dbReference>
<dbReference type="InterPro" id="IPR035488">
    <property type="entry name" value="FrlB_SIS"/>
</dbReference>
<dbReference type="PROSITE" id="PS51464">
    <property type="entry name" value="SIS"/>
    <property type="match status" value="1"/>
</dbReference>
<gene>
    <name evidence="3" type="ORF">DW038_15285</name>
    <name evidence="2" type="ORF">DWV78_13990</name>
</gene>
<dbReference type="SUPFAM" id="SSF53697">
    <property type="entry name" value="SIS domain"/>
    <property type="match status" value="1"/>
</dbReference>
<feature type="domain" description="SIS" evidence="1">
    <location>
        <begin position="26"/>
        <end position="163"/>
    </location>
</feature>
<sequence>MYGYEDKTYNEVLTQAVNNIEEINQAVDAICEKGYKNLYLVGTGGTYAMASPLSYLIKTNSTIPWYYEIAAELVTAKPKQLTKDSVVITASLSGTTVETINAAKYAKEVGATVIALVGEKECPLTEYADYVFENRTASNDNLVEEIYIQYFALGARFMKNNGEFPEYEKFIDALKQMPEVLQKVREDNDERALAFAEKHKDTKFHMCVGAGNTWGETYCFAMCVLEEMQWIPTKSIHAAEFFHGTVEMTEKDMSFMLFKGEDETRPLLDRVEKFVRKYSDVVQVWDTKDYELKGVDPSVRGLVSPLVMAAQLERVSAHFEHVRNHSLEIRRYYRTVEY</sequence>
<dbReference type="InterPro" id="IPR024713">
    <property type="entry name" value="Fructosamine_deglycase_FrlB"/>
</dbReference>
<dbReference type="InterPro" id="IPR046348">
    <property type="entry name" value="SIS_dom_sf"/>
</dbReference>
<accession>A0A415I270</accession>
<dbReference type="PANTHER" id="PTHR10937">
    <property type="entry name" value="GLUCOSAMINE--FRUCTOSE-6-PHOSPHATE AMINOTRANSFERASE, ISOMERIZING"/>
    <property type="match status" value="1"/>
</dbReference>
<dbReference type="RefSeq" id="WP_118372515.1">
    <property type="nucleotide sequence ID" value="NZ_JAQDCR010000023.1"/>
</dbReference>
<dbReference type="GO" id="GO:0006047">
    <property type="term" value="P:UDP-N-acetylglucosamine metabolic process"/>
    <property type="evidence" value="ECO:0007669"/>
    <property type="project" value="TreeGrafter"/>
</dbReference>
<dbReference type="PIRSF" id="PIRSF009290">
    <property type="entry name" value="FrlB"/>
    <property type="match status" value="1"/>
</dbReference>
<evidence type="ECO:0000313" key="3">
    <source>
        <dbReference type="EMBL" id="RHL01723.1"/>
    </source>
</evidence>
<dbReference type="GO" id="GO:0097367">
    <property type="term" value="F:carbohydrate derivative binding"/>
    <property type="evidence" value="ECO:0007669"/>
    <property type="project" value="InterPro"/>
</dbReference>
<evidence type="ECO:0000313" key="4">
    <source>
        <dbReference type="Proteomes" id="UP000286181"/>
    </source>
</evidence>
<dbReference type="GO" id="GO:0006002">
    <property type="term" value="P:fructose 6-phosphate metabolic process"/>
    <property type="evidence" value="ECO:0007669"/>
    <property type="project" value="TreeGrafter"/>
</dbReference>
<evidence type="ECO:0000259" key="1">
    <source>
        <dbReference type="PROSITE" id="PS51464"/>
    </source>
</evidence>
<protein>
    <submittedName>
        <fullName evidence="3">SIS domain-containing protein</fullName>
    </submittedName>
</protein>
<dbReference type="Pfam" id="PF01380">
    <property type="entry name" value="SIS"/>
    <property type="match status" value="1"/>
</dbReference>
<organism evidence="3 4">
    <name type="scientific">Agathobacter rectalis</name>
    <dbReference type="NCBI Taxonomy" id="39491"/>
    <lineage>
        <taxon>Bacteria</taxon>
        <taxon>Bacillati</taxon>
        <taxon>Bacillota</taxon>
        <taxon>Clostridia</taxon>
        <taxon>Lachnospirales</taxon>
        <taxon>Lachnospiraceae</taxon>
        <taxon>Agathobacter</taxon>
    </lineage>
</organism>
<comment type="caution">
    <text evidence="3">The sequence shown here is derived from an EMBL/GenBank/DDBJ whole genome shotgun (WGS) entry which is preliminary data.</text>
</comment>
<dbReference type="Gene3D" id="3.40.50.10490">
    <property type="entry name" value="Glucose-6-phosphate isomerase like protein, domain 1"/>
    <property type="match status" value="2"/>
</dbReference>
<dbReference type="Proteomes" id="UP000286581">
    <property type="component" value="Unassembled WGS sequence"/>
</dbReference>